<protein>
    <submittedName>
        <fullName evidence="1">Uncharacterized protein</fullName>
    </submittedName>
</protein>
<gene>
    <name evidence="1" type="ORF">J3359_11120</name>
</gene>
<name>A0A975H5G8_9FLAO</name>
<evidence type="ECO:0000313" key="2">
    <source>
        <dbReference type="Proteomes" id="UP000663920"/>
    </source>
</evidence>
<proteinExistence type="predicted"/>
<organism evidence="1 2">
    <name type="scientific">Polaribacter cellanae</name>
    <dbReference type="NCBI Taxonomy" id="2818493"/>
    <lineage>
        <taxon>Bacteria</taxon>
        <taxon>Pseudomonadati</taxon>
        <taxon>Bacteroidota</taxon>
        <taxon>Flavobacteriia</taxon>
        <taxon>Flavobacteriales</taxon>
        <taxon>Flavobacteriaceae</taxon>
    </lineage>
</organism>
<dbReference type="EMBL" id="CP071869">
    <property type="protein sequence ID" value="QTE21377.1"/>
    <property type="molecule type" value="Genomic_DNA"/>
</dbReference>
<keyword evidence="2" id="KW-1185">Reference proteome</keyword>
<sequence length="177" mass="20191">MRQFFLKTTLFLFAFTLSNCEKKDTPTLTPLEQLPKATKIGANTAGCLVNGEAFLPKGHFSTGNLNCFYINQKNFSLGISKRLNNTSSHIYIYIYNTNLHVNRTYFLTEDTLSDSKYGEFQAPYSVSYKTTSKITGELTITHHDYNNAIISGTFWFDAVNNIGEKVEVREGRFDMKY</sequence>
<dbReference type="KEGG" id="pcea:J3359_11120"/>
<dbReference type="AlphaFoldDB" id="A0A975H5G8"/>
<reference evidence="1 2" key="1">
    <citation type="submission" date="2021-03" db="EMBL/GenBank/DDBJ databases">
        <title>Complete genome of Polaribacter_sp.SM13.</title>
        <authorList>
            <person name="Jeong S.W."/>
            <person name="Bae J.W."/>
        </authorList>
    </citation>
    <scope>NUCLEOTIDE SEQUENCE [LARGE SCALE GENOMIC DNA]</scope>
    <source>
        <strain evidence="1 2">SM13</strain>
    </source>
</reference>
<dbReference type="RefSeq" id="WP_208076936.1">
    <property type="nucleotide sequence ID" value="NZ_CP071869.1"/>
</dbReference>
<dbReference type="InterPro" id="IPR046219">
    <property type="entry name" value="DUF6252"/>
</dbReference>
<dbReference type="Proteomes" id="UP000663920">
    <property type="component" value="Chromosome"/>
</dbReference>
<accession>A0A975H5G8</accession>
<evidence type="ECO:0000313" key="1">
    <source>
        <dbReference type="EMBL" id="QTE21377.1"/>
    </source>
</evidence>
<dbReference type="Pfam" id="PF19765">
    <property type="entry name" value="DUF6252"/>
    <property type="match status" value="1"/>
</dbReference>